<dbReference type="SUPFAM" id="SSF63829">
    <property type="entry name" value="Calcium-dependent phosphotriesterase"/>
    <property type="match status" value="1"/>
</dbReference>
<proteinExistence type="predicted"/>
<dbReference type="PANTHER" id="PTHR46513">
    <property type="entry name" value="VITELLOGENIN RECEPTOR-LIKE PROTEIN-RELATED-RELATED"/>
    <property type="match status" value="1"/>
</dbReference>
<gene>
    <name evidence="1" type="ORF">Tdes44962_MAKER00277</name>
</gene>
<dbReference type="AlphaFoldDB" id="A0A9W7SVI8"/>
<evidence type="ECO:0000313" key="2">
    <source>
        <dbReference type="Proteomes" id="UP001138500"/>
    </source>
</evidence>
<protein>
    <submittedName>
        <fullName evidence="1">YWTD domain-containing protein</fullName>
    </submittedName>
</protein>
<dbReference type="Proteomes" id="UP001138500">
    <property type="component" value="Unassembled WGS sequence"/>
</dbReference>
<dbReference type="OrthoDB" id="5958943at2759"/>
<keyword evidence="2" id="KW-1185">Reference proteome</keyword>
<accession>A0A9W7SVI8</accession>
<reference evidence="1 2" key="2">
    <citation type="journal article" date="2021" name="Curr. Genet.">
        <title>Genetic response to nitrogen starvation in the aggressive Eucalyptus foliar pathogen Teratosphaeria destructans.</title>
        <authorList>
            <person name="Havenga M."/>
            <person name="Wingfield B.D."/>
            <person name="Wingfield M.J."/>
            <person name="Dreyer L.L."/>
            <person name="Roets F."/>
            <person name="Aylward J."/>
        </authorList>
    </citation>
    <scope>NUCLEOTIDE SEQUENCE [LARGE SCALE GENOMIC DNA]</scope>
    <source>
        <strain evidence="1">CMW44962</strain>
    </source>
</reference>
<dbReference type="EMBL" id="RIBY02001112">
    <property type="protein sequence ID" value="KAH9832796.1"/>
    <property type="molecule type" value="Genomic_DNA"/>
</dbReference>
<organism evidence="1 2">
    <name type="scientific">Teratosphaeria destructans</name>
    <dbReference type="NCBI Taxonomy" id="418781"/>
    <lineage>
        <taxon>Eukaryota</taxon>
        <taxon>Fungi</taxon>
        <taxon>Dikarya</taxon>
        <taxon>Ascomycota</taxon>
        <taxon>Pezizomycotina</taxon>
        <taxon>Dothideomycetes</taxon>
        <taxon>Dothideomycetidae</taxon>
        <taxon>Mycosphaerellales</taxon>
        <taxon>Teratosphaeriaceae</taxon>
        <taxon>Teratosphaeria</taxon>
    </lineage>
</organism>
<comment type="caution">
    <text evidence="1">The sequence shown here is derived from an EMBL/GenBank/DDBJ whole genome shotgun (WGS) entry which is preliminary data.</text>
</comment>
<dbReference type="PANTHER" id="PTHR46513:SF13">
    <property type="entry name" value="EGF-LIKE DOMAIN-CONTAINING PROTEIN"/>
    <property type="match status" value="1"/>
</dbReference>
<name>A0A9W7SVI8_9PEZI</name>
<dbReference type="GO" id="GO:0005886">
    <property type="term" value="C:plasma membrane"/>
    <property type="evidence" value="ECO:0007669"/>
    <property type="project" value="TreeGrafter"/>
</dbReference>
<dbReference type="InterPro" id="IPR011042">
    <property type="entry name" value="6-blade_b-propeller_TolB-like"/>
</dbReference>
<sequence length="274" mass="30599">MPDGIDVLLMEGDGHIIWTQMGHPEQNDGMVQSATLDGKNVKDIFSNGEIHTPKQVIVDKSNHKLYVCDREGLRVHRSNLDGSQKEVLVQTGDWKNPQHVADKTRHCVGIAVDAKHGKFYWTQKGPSKGGQGRISRANIELPADQTAQSRHDLELLFENLPEPIDLEIDSDSQTLLWTDRGEYPKGNTLNKADVSSASGARRDYEILARHLHEAIGLKVDEVNKHIYVTDLGGTVYRYDLDGRNCQKLFEDQGQYTGIALAHLPAEKARALYGL</sequence>
<dbReference type="InterPro" id="IPR000033">
    <property type="entry name" value="LDLR_classB_rpt"/>
</dbReference>
<reference evidence="1 2" key="1">
    <citation type="journal article" date="2018" name="IMA Fungus">
        <title>IMA Genome-F 10: Nine draft genome sequences of Claviceps purpurea s.lat., including C. arundinis, C. humidiphila, and C. cf. spartinae, pseudomolecules for the pitch canker pathogen Fusarium circinatum, draft genome of Davidsoniella eucalypti, Grosmannia galeiformis, Quambalaria eucalypti, and Teratosphaeria destructans.</title>
        <authorList>
            <person name="Wingfield B.D."/>
            <person name="Liu M."/>
            <person name="Nguyen H.D."/>
            <person name="Lane F.A."/>
            <person name="Morgan S.W."/>
            <person name="De Vos L."/>
            <person name="Wilken P.M."/>
            <person name="Duong T.A."/>
            <person name="Aylward J."/>
            <person name="Coetzee M.P."/>
            <person name="Dadej K."/>
            <person name="De Beer Z.W."/>
            <person name="Findlay W."/>
            <person name="Havenga M."/>
            <person name="Kolarik M."/>
            <person name="Menzies J.G."/>
            <person name="Naidoo K."/>
            <person name="Pochopski O."/>
            <person name="Shoukouhi P."/>
            <person name="Santana Q.C."/>
            <person name="Seifert K.A."/>
            <person name="Soal N."/>
            <person name="Steenkamp E.T."/>
            <person name="Tatham C.T."/>
            <person name="van der Nest M.A."/>
            <person name="Wingfield M.J."/>
        </authorList>
    </citation>
    <scope>NUCLEOTIDE SEQUENCE [LARGE SCALE GENOMIC DNA]</scope>
    <source>
        <strain evidence="1">CMW44962</strain>
    </source>
</reference>
<evidence type="ECO:0000313" key="1">
    <source>
        <dbReference type="EMBL" id="KAH9832796.1"/>
    </source>
</evidence>
<dbReference type="Gene3D" id="2.120.10.30">
    <property type="entry name" value="TolB, C-terminal domain"/>
    <property type="match status" value="2"/>
</dbReference>
<dbReference type="InterPro" id="IPR050778">
    <property type="entry name" value="Cueball_EGF_LRP_Nidogen"/>
</dbReference>
<dbReference type="SMART" id="SM00135">
    <property type="entry name" value="LY"/>
    <property type="match status" value="4"/>
</dbReference>
<dbReference type="GO" id="GO:0060070">
    <property type="term" value="P:canonical Wnt signaling pathway"/>
    <property type="evidence" value="ECO:0007669"/>
    <property type="project" value="TreeGrafter"/>
</dbReference>